<dbReference type="GO" id="GO:0046872">
    <property type="term" value="F:metal ion binding"/>
    <property type="evidence" value="ECO:0007669"/>
    <property type="project" value="UniProtKB-KW"/>
</dbReference>
<proteinExistence type="inferred from homology"/>
<feature type="binding site" evidence="3">
    <location>
        <position position="267"/>
    </location>
    <ligand>
        <name>Mg(2+)</name>
        <dbReference type="ChEBI" id="CHEBI:18420"/>
        <label>1</label>
    </ligand>
</feature>
<reference evidence="4 5" key="1">
    <citation type="submission" date="2019-01" db="EMBL/GenBank/DDBJ databases">
        <title>Spirosoma flava sp. nov., a propanil-degrading bacterium isolated from herbicide-contaminated soil.</title>
        <authorList>
            <person name="Zhang L."/>
            <person name="Jiang J.-D."/>
        </authorList>
    </citation>
    <scope>NUCLEOTIDE SEQUENCE [LARGE SCALE GENOMIC DNA]</scope>
    <source>
        <strain evidence="4 5">TY50</strain>
    </source>
</reference>
<keyword evidence="2 4" id="KW-0378">Hydrolase</keyword>
<dbReference type="PANTHER" id="PTHR16222">
    <property type="entry name" value="ADP-RIBOSYLGLYCOHYDROLASE"/>
    <property type="match status" value="1"/>
</dbReference>
<dbReference type="Pfam" id="PF03747">
    <property type="entry name" value="ADP_ribosyl_GH"/>
    <property type="match status" value="1"/>
</dbReference>
<keyword evidence="5" id="KW-1185">Reference proteome</keyword>
<feature type="binding site" evidence="3">
    <location>
        <position position="268"/>
    </location>
    <ligand>
        <name>Mg(2+)</name>
        <dbReference type="ChEBI" id="CHEBI:18420"/>
        <label>1</label>
    </ligand>
</feature>
<evidence type="ECO:0000256" key="1">
    <source>
        <dbReference type="ARBA" id="ARBA00010702"/>
    </source>
</evidence>
<evidence type="ECO:0000256" key="2">
    <source>
        <dbReference type="ARBA" id="ARBA00022801"/>
    </source>
</evidence>
<keyword evidence="3" id="KW-0460">Magnesium</keyword>
<dbReference type="RefSeq" id="WP_129604142.1">
    <property type="nucleotide sequence ID" value="NZ_SBLB01000006.1"/>
</dbReference>
<protein>
    <submittedName>
        <fullName evidence="4">ADP-ribosylglycohydrolase family protein</fullName>
    </submittedName>
</protein>
<dbReference type="SUPFAM" id="SSF101478">
    <property type="entry name" value="ADP-ribosylglycohydrolase"/>
    <property type="match status" value="1"/>
</dbReference>
<organism evidence="4 5">
    <name type="scientific">Spirosoma sordidisoli</name>
    <dbReference type="NCBI Taxonomy" id="2502893"/>
    <lineage>
        <taxon>Bacteria</taxon>
        <taxon>Pseudomonadati</taxon>
        <taxon>Bacteroidota</taxon>
        <taxon>Cytophagia</taxon>
        <taxon>Cytophagales</taxon>
        <taxon>Cytophagaceae</taxon>
        <taxon>Spirosoma</taxon>
    </lineage>
</organism>
<name>A0A4Q2UFQ5_9BACT</name>
<dbReference type="Proteomes" id="UP000290407">
    <property type="component" value="Unassembled WGS sequence"/>
</dbReference>
<feature type="binding site" evidence="3">
    <location>
        <position position="54"/>
    </location>
    <ligand>
        <name>Mg(2+)</name>
        <dbReference type="ChEBI" id="CHEBI:18420"/>
        <label>1</label>
    </ligand>
</feature>
<evidence type="ECO:0000313" key="5">
    <source>
        <dbReference type="Proteomes" id="UP000290407"/>
    </source>
</evidence>
<dbReference type="PANTHER" id="PTHR16222:SF24">
    <property type="entry name" value="ADP-RIBOSYLHYDROLASE ARH3"/>
    <property type="match status" value="1"/>
</dbReference>
<feature type="binding site" evidence="3">
    <location>
        <position position="53"/>
    </location>
    <ligand>
        <name>Mg(2+)</name>
        <dbReference type="ChEBI" id="CHEBI:18420"/>
        <label>1</label>
    </ligand>
</feature>
<comment type="caution">
    <text evidence="4">The sequence shown here is derived from an EMBL/GenBank/DDBJ whole genome shotgun (WGS) entry which is preliminary data.</text>
</comment>
<dbReference type="Gene3D" id="1.10.4080.10">
    <property type="entry name" value="ADP-ribosylation/Crystallin J1"/>
    <property type="match status" value="1"/>
</dbReference>
<comment type="cofactor">
    <cofactor evidence="3">
        <name>Mg(2+)</name>
        <dbReference type="ChEBI" id="CHEBI:18420"/>
    </cofactor>
    <text evidence="3">Binds 2 magnesium ions per subunit.</text>
</comment>
<evidence type="ECO:0000256" key="3">
    <source>
        <dbReference type="PIRSR" id="PIRSR605502-1"/>
    </source>
</evidence>
<comment type="similarity">
    <text evidence="1">Belongs to the ADP-ribosylglycohydrolase family.</text>
</comment>
<keyword evidence="3" id="KW-0479">Metal-binding</keyword>
<dbReference type="InterPro" id="IPR036705">
    <property type="entry name" value="Ribosyl_crysJ1_sf"/>
</dbReference>
<sequence length="312" mass="34046">MKNRVKGALMGASVADALGVPVEFKSREYLTQQPVTDYTGYGTWNQPPGTFSDDSSMLLCTAESLCRGLDLNDIASLFSRWLQQGHWSARGQVFDIGNATHMAIQQLMLGVSPLDSGGRSEHSNGNGSLMRILPLAISLRTEPDKAARYETVRQVSGITHAHVRSVLACFIYVEFAIALLNGESKQAAYAQTQQQITSFLDGQPIDSHEISLFDRILKADLTALDVSRIRSSGYVIDTLESSLWCFLRSSTYSESVLTAVNLGEDTDTTACVTGGLAGIYYGYEAIPAHWINGLARHTDIIDLADLLAARYP</sequence>
<dbReference type="EMBL" id="SBLB01000006">
    <property type="protein sequence ID" value="RYC68163.1"/>
    <property type="molecule type" value="Genomic_DNA"/>
</dbReference>
<feature type="binding site" evidence="3">
    <location>
        <position position="265"/>
    </location>
    <ligand>
        <name>Mg(2+)</name>
        <dbReference type="ChEBI" id="CHEBI:18420"/>
        <label>1</label>
    </ligand>
</feature>
<dbReference type="InterPro" id="IPR050792">
    <property type="entry name" value="ADP-ribosylglycohydrolase"/>
</dbReference>
<accession>A0A4Q2UFQ5</accession>
<dbReference type="GO" id="GO:0016787">
    <property type="term" value="F:hydrolase activity"/>
    <property type="evidence" value="ECO:0007669"/>
    <property type="project" value="UniProtKB-KW"/>
</dbReference>
<evidence type="ECO:0000313" key="4">
    <source>
        <dbReference type="EMBL" id="RYC68163.1"/>
    </source>
</evidence>
<gene>
    <name evidence="4" type="ORF">EQG79_22195</name>
</gene>
<feature type="binding site" evidence="3">
    <location>
        <position position="52"/>
    </location>
    <ligand>
        <name>Mg(2+)</name>
        <dbReference type="ChEBI" id="CHEBI:18420"/>
        <label>1</label>
    </ligand>
</feature>
<dbReference type="InterPro" id="IPR005502">
    <property type="entry name" value="Ribosyl_crysJ1"/>
</dbReference>
<dbReference type="AlphaFoldDB" id="A0A4Q2UFQ5"/>